<reference evidence="3" key="2">
    <citation type="submission" date="2011-02" db="EMBL/GenBank/DDBJ databases">
        <title>The complete genome of Syntrophobotulus glycolicus DSM 8271.</title>
        <authorList>
            <person name="Lucas S."/>
            <person name="Copeland A."/>
            <person name="Lapidus A."/>
            <person name="Bruce D."/>
            <person name="Goodwin L."/>
            <person name="Pitluck S."/>
            <person name="Kyrpides N."/>
            <person name="Mavromatis K."/>
            <person name="Pagani I."/>
            <person name="Ivanova N."/>
            <person name="Mikhailova N."/>
            <person name="Chertkov O."/>
            <person name="Held B."/>
            <person name="Detter J.C."/>
            <person name="Tapia R."/>
            <person name="Han C."/>
            <person name="Land M."/>
            <person name="Hauser L."/>
            <person name="Markowitz V."/>
            <person name="Cheng J.-F."/>
            <person name="Hugenholtz P."/>
            <person name="Woyke T."/>
            <person name="Wu D."/>
            <person name="Spring S."/>
            <person name="Schroeder M."/>
            <person name="Brambilla E."/>
            <person name="Klenk H.-P."/>
            <person name="Eisen J.A."/>
        </authorList>
    </citation>
    <scope>NUCLEOTIDE SEQUENCE [LARGE SCALE GENOMIC DNA]</scope>
    <source>
        <strain evidence="3">DSM 8271 / FlGlyR</strain>
    </source>
</reference>
<reference evidence="2 3" key="1">
    <citation type="journal article" date="2011" name="Stand. Genomic Sci.">
        <title>Complete genome sequence of Syntrophobotulus glycolicus type strain (FlGlyR).</title>
        <authorList>
            <person name="Han C."/>
            <person name="Mwirichia R."/>
            <person name="Chertkov O."/>
            <person name="Held B."/>
            <person name="Lapidus A."/>
            <person name="Nolan M."/>
            <person name="Lucas S."/>
            <person name="Hammon N."/>
            <person name="Deshpande S."/>
            <person name="Cheng J.F."/>
            <person name="Tapia R."/>
            <person name="Goodwin L."/>
            <person name="Pitluck S."/>
            <person name="Huntemann M."/>
            <person name="Liolios K."/>
            <person name="Ivanova N."/>
            <person name="Pagani I."/>
            <person name="Mavromatis K."/>
            <person name="Ovchinikova G."/>
            <person name="Pati A."/>
            <person name="Chen A."/>
            <person name="Palaniappan K."/>
            <person name="Land M."/>
            <person name="Hauser L."/>
            <person name="Brambilla E.M."/>
            <person name="Rohde M."/>
            <person name="Spring S."/>
            <person name="Sikorski J."/>
            <person name="Goker M."/>
            <person name="Woyke T."/>
            <person name="Bristow J."/>
            <person name="Eisen J.A."/>
            <person name="Markowitz V."/>
            <person name="Hugenholtz P."/>
            <person name="Kyrpides N.C."/>
            <person name="Klenk H.P."/>
            <person name="Detter J.C."/>
        </authorList>
    </citation>
    <scope>NUCLEOTIDE SEQUENCE [LARGE SCALE GENOMIC DNA]</scope>
    <source>
        <strain evidence="3">DSM 8271 / FlGlyR</strain>
    </source>
</reference>
<dbReference type="InterPro" id="IPR007466">
    <property type="entry name" value="Peptidyl-Arg-deiminase_porph"/>
</dbReference>
<dbReference type="RefSeq" id="WP_013623902.1">
    <property type="nucleotide sequence ID" value="NC_015172.1"/>
</dbReference>
<dbReference type="GO" id="GO:0009446">
    <property type="term" value="P:putrescine biosynthetic process"/>
    <property type="evidence" value="ECO:0007669"/>
    <property type="project" value="InterPro"/>
</dbReference>
<gene>
    <name evidence="2" type="ordered locus">Sgly_0669</name>
</gene>
<dbReference type="Pfam" id="PF04371">
    <property type="entry name" value="PAD_porph"/>
    <property type="match status" value="1"/>
</dbReference>
<protein>
    <submittedName>
        <fullName evidence="2">Agmatine deiminase</fullName>
        <ecNumber evidence="2">3.5.3.12</ecNumber>
    </submittedName>
</protein>
<evidence type="ECO:0000256" key="1">
    <source>
        <dbReference type="ARBA" id="ARBA00022801"/>
    </source>
</evidence>
<dbReference type="GO" id="GO:0047632">
    <property type="term" value="F:agmatine deiminase activity"/>
    <property type="evidence" value="ECO:0007669"/>
    <property type="project" value="UniProtKB-EC"/>
</dbReference>
<dbReference type="EMBL" id="CP002547">
    <property type="protein sequence ID" value="ADY55031.1"/>
    <property type="molecule type" value="Genomic_DNA"/>
</dbReference>
<dbReference type="KEGG" id="sgy:Sgly_0669"/>
<dbReference type="EC" id="3.5.3.12" evidence="2"/>
<proteinExistence type="predicted"/>
<dbReference type="HOGENOM" id="CLU_037682_0_0_9"/>
<organism evidence="2 3">
    <name type="scientific">Syntrophobotulus glycolicus (strain DSM 8271 / FlGlyR)</name>
    <dbReference type="NCBI Taxonomy" id="645991"/>
    <lineage>
        <taxon>Bacteria</taxon>
        <taxon>Bacillati</taxon>
        <taxon>Bacillota</taxon>
        <taxon>Clostridia</taxon>
        <taxon>Eubacteriales</taxon>
        <taxon>Desulfitobacteriaceae</taxon>
        <taxon>Syntrophobotulus</taxon>
    </lineage>
</organism>
<name>F0T020_SYNGF</name>
<dbReference type="Gene3D" id="3.75.10.10">
    <property type="entry name" value="L-arginine/glycine Amidinotransferase, Chain A"/>
    <property type="match status" value="1"/>
</dbReference>
<dbReference type="PANTHER" id="PTHR31377">
    <property type="entry name" value="AGMATINE DEIMINASE-RELATED"/>
    <property type="match status" value="1"/>
</dbReference>
<keyword evidence="3" id="KW-1185">Reference proteome</keyword>
<keyword evidence="1 2" id="KW-0378">Hydrolase</keyword>
<dbReference type="OrthoDB" id="9808013at2"/>
<evidence type="ECO:0000313" key="2">
    <source>
        <dbReference type="EMBL" id="ADY55031.1"/>
    </source>
</evidence>
<dbReference type="PANTHER" id="PTHR31377:SF0">
    <property type="entry name" value="AGMATINE DEIMINASE-RELATED"/>
    <property type="match status" value="1"/>
</dbReference>
<dbReference type="eggNOG" id="COG2957">
    <property type="taxonomic scope" value="Bacteria"/>
</dbReference>
<accession>F0T020</accession>
<sequence>MYPKDLNYRMPPEWDGHAQTLISWPVRESMCYPEDYASVCQAYAEIIRAIAEFEPVTVMVNSPDLSTFSSLFQEGRIQYLPIEHNDAWLRDNGPTFLVSDQGDVAGVNWQFNAWGGKYSPWDLDNQAAPAILDHFALKQFDSPLILEGGSIHVDGEGTVLTTEECLLNPNRNRGLTREQIEDQLKKYLNIRKVIWLKSGLSGDETDGHVDNVACFAAPGKILLQVCDDPEDENYAITRENLKVLTGATDARDRKLDIIPVQQPPKMSDRGRRLTLSYLNFYFVNGGLILPVFGGQAEKSDHSAIRVLGELFPERQLRTVNGMGLIREGGNVHCITQQLPSGKKEK</sequence>
<dbReference type="SUPFAM" id="SSF55909">
    <property type="entry name" value="Pentein"/>
    <property type="match status" value="1"/>
</dbReference>
<evidence type="ECO:0000313" key="3">
    <source>
        <dbReference type="Proteomes" id="UP000007488"/>
    </source>
</evidence>
<dbReference type="AlphaFoldDB" id="F0T020"/>
<dbReference type="STRING" id="645991.Sgly_0669"/>
<dbReference type="GO" id="GO:0004668">
    <property type="term" value="F:protein-arginine deiminase activity"/>
    <property type="evidence" value="ECO:0007669"/>
    <property type="project" value="InterPro"/>
</dbReference>
<dbReference type="Proteomes" id="UP000007488">
    <property type="component" value="Chromosome"/>
</dbReference>